<dbReference type="NCBIfam" id="TIGR02601">
    <property type="entry name" value="autotrns_rpt"/>
    <property type="match status" value="20"/>
</dbReference>
<dbReference type="SMART" id="SM00869">
    <property type="entry name" value="Autotransporter"/>
    <property type="match status" value="1"/>
</dbReference>
<dbReference type="InterPro" id="IPR012332">
    <property type="entry name" value="Autotransporter_pectin_lyase_C"/>
</dbReference>
<comment type="caution">
    <text evidence="4">The sequence shown here is derived from an EMBL/GenBank/DDBJ whole genome shotgun (WGS) entry which is preliminary data.</text>
</comment>
<feature type="signal peptide" evidence="2">
    <location>
        <begin position="1"/>
        <end position="35"/>
    </location>
</feature>
<dbReference type="Pfam" id="PF12951">
    <property type="entry name" value="PATR"/>
    <property type="match status" value="22"/>
</dbReference>
<dbReference type="PANTHER" id="PTHR35037">
    <property type="entry name" value="C-TERMINAL REGION OF AIDA-LIKE PROTEIN"/>
    <property type="match status" value="1"/>
</dbReference>
<dbReference type="InterPro" id="IPR011050">
    <property type="entry name" value="Pectin_lyase_fold/virulence"/>
</dbReference>
<dbReference type="InterPro" id="IPR005546">
    <property type="entry name" value="Autotransporte_beta"/>
</dbReference>
<name>A0ABV7XA32_9SPHN</name>
<dbReference type="InterPro" id="IPR013425">
    <property type="entry name" value="Autotrns_rpt"/>
</dbReference>
<evidence type="ECO:0000259" key="3">
    <source>
        <dbReference type="PROSITE" id="PS51208"/>
    </source>
</evidence>
<feature type="domain" description="Autotransporter" evidence="3">
    <location>
        <begin position="2930"/>
        <end position="3202"/>
    </location>
</feature>
<dbReference type="SUPFAM" id="SSF103515">
    <property type="entry name" value="Autotransporter"/>
    <property type="match status" value="1"/>
</dbReference>
<reference evidence="5" key="1">
    <citation type="journal article" date="2019" name="Int. J. Syst. Evol. Microbiol.">
        <title>The Global Catalogue of Microorganisms (GCM) 10K type strain sequencing project: providing services to taxonomists for standard genome sequencing and annotation.</title>
        <authorList>
            <consortium name="The Broad Institute Genomics Platform"/>
            <consortium name="The Broad Institute Genome Sequencing Center for Infectious Disease"/>
            <person name="Wu L."/>
            <person name="Ma J."/>
        </authorList>
    </citation>
    <scope>NUCLEOTIDE SEQUENCE [LARGE SCALE GENOMIC DNA]</scope>
    <source>
        <strain evidence="5">KCTC 42644</strain>
    </source>
</reference>
<keyword evidence="1 2" id="KW-0732">Signal</keyword>
<evidence type="ECO:0000313" key="5">
    <source>
        <dbReference type="Proteomes" id="UP001595615"/>
    </source>
</evidence>
<dbReference type="Proteomes" id="UP001595615">
    <property type="component" value="Unassembled WGS sequence"/>
</dbReference>
<dbReference type="PROSITE" id="PS51208">
    <property type="entry name" value="AUTOTRANSPORTER"/>
    <property type="match status" value="1"/>
</dbReference>
<dbReference type="Gene3D" id="2.160.20.20">
    <property type="match status" value="6"/>
</dbReference>
<keyword evidence="5" id="KW-1185">Reference proteome</keyword>
<organism evidence="4 5">
    <name type="scientific">Sphingoaurantiacus capsulatus</name>
    <dbReference type="NCBI Taxonomy" id="1771310"/>
    <lineage>
        <taxon>Bacteria</taxon>
        <taxon>Pseudomonadati</taxon>
        <taxon>Pseudomonadota</taxon>
        <taxon>Alphaproteobacteria</taxon>
        <taxon>Sphingomonadales</taxon>
        <taxon>Sphingosinicellaceae</taxon>
        <taxon>Sphingoaurantiacus</taxon>
    </lineage>
</organism>
<dbReference type="InterPro" id="IPR036709">
    <property type="entry name" value="Autotransporte_beta_dom_sf"/>
</dbReference>
<evidence type="ECO:0000256" key="2">
    <source>
        <dbReference type="SAM" id="SignalP"/>
    </source>
</evidence>
<accession>A0ABV7XA32</accession>
<gene>
    <name evidence="4" type="ORF">ACFOMD_10455</name>
</gene>
<dbReference type="InterPro" id="IPR051551">
    <property type="entry name" value="Autotransporter_adhesion"/>
</dbReference>
<dbReference type="EMBL" id="JBHRXV010000009">
    <property type="protein sequence ID" value="MFC3712995.1"/>
    <property type="molecule type" value="Genomic_DNA"/>
</dbReference>
<dbReference type="PANTHER" id="PTHR35037:SF3">
    <property type="entry name" value="C-TERMINAL REGION OF AIDA-LIKE PROTEIN"/>
    <property type="match status" value="1"/>
</dbReference>
<sequence length="3202" mass="307966">MAGRIASRRSSRVTRRRLLLGSTALLAWASPAVRAADIVVTNGQTLAPVTLTTSEAVRVGAGSSGTLNLATGSLLTIDTTHGSTAGRLELGDGGSGILNLSGGTIRFNIAASPSAGSTAVGRLWVGGGPTNTTGGTGIVTMTGGLIDYVELDPATRNYGGLAIGRGLGVVGTFNQSGGTVRIGSTVAIDIGTEGGTGSYRLSGDAALDVSDGGGTLYVGSRTDANGVASTGTLRISDNASITMITGSNSGGQFFVGDARATGSIIQDGAGSVVTFRQRDPMLFGANVGNKGGANGGGTGSYTLSAGTLNVLNPGGSAAIRFGAAAGGRGEFLISGGTANIATNLSIGYDAGSTGLLRQTGGTLSLTGSSRLQVRSGTGSYELLGGRLLIGGTEGLYGGGTLSLGSATLGVQGSNFSYAGTATLASGSTFTVDTQGLNATLSGDLSGAGGLTKAGLGTLTLGGANSYTGLTTIGGGTLALTGAGSIASSAGLVNNGILDISGITLGTTLANLSGNGRIDLGLRSLAVGTDNSSTAFSGTIANGGFNWDATYGVFAKVGTGTLTIDGATISGGEAHVRGGKLAQTGGTTSLGYIAVGTGQTGGVGNVGGLDISGGAMTIGTTLQLGDFRGVGTLNQTGGTITVDQLCGSSSHCAAVNIGNQGGTGTYNISGGSLLLPRASLALGRNTAANPAGSGTLNLSGTGLVDLTDGRFNIGNWLSVGAGIPRSSGTLNQSGGTLRIRSAGQLFLSGSGNGIYNLTGGALEIGGTSLRANYGSGTGTYAFNLGGGTIRAIGSAMTAPVAATLLSGTQSTIDTNALGATWSGVLSGSGGLAKAGAGTLTLSGANSYTGATTISTGTLALSGAGTIAASSGLANDGVFDISATTSGTSLANLSGSGRVDTGLRVLRVGTDNSSTTFSGTIVNGGLGWLASYGSFDKVGTGTLTLNGATISGGENHILGGAIAQSAGQTNINHLSVGTGTVGGVANVGALNVSGGSLTFGTGLQVGDFGGSGTVNQTGGSIVIQPGCGDASRCALFNIGNQGGTGVYNISGGSLTLTSGSFGLGRNTSNNPASSGTLNLSGTGLVDLTAGFFTIGNWMVVNGTTQRGSGVINQTGGIFRIGNATNLYLSGSGNGIYNLLGGALEIGGTSLNANYNNNGGTHQLNLGGGTLRVSDTALTSTVPATLLTGTQSTIDSNALGVTWSGVLSGDGGLAKAGAGTLSLTNANSYSGGTTISAGTLQIGTGSTSGSIVGNVVNNATLAFNRSNALAFGGAISGSGALSKLGASTLTLTGANSFTGATTVAAGTLALSGAGRVTGAVVNDATFDISATTGNDVAIGGLSGSGTVMLGARTLGLTGGGIFGGVISGSGGLRLSSGTQILTGANDYSGGTAIAGGTLQLGTGGILLGNVANDGVLAFDRSDDVSFGGTISGSGALLKSGTNRLTLTASNSFAGTTTIAGGTLALTGAGRIVGNVAATGIFDISATTGSNVSIGGLSGTGSVALGTRALSLTGAGGSFAGSITGTGGLTLLGGTQTLTGSNDYSGGTTITAGTLRIGAGGTTGSISGNVTISSELVFDRSDDVSYVGVLIGSGGLTKAGAGTLTLTAVNSYSGGTTIAGGTLALTGAGRIAGDVVDNGALVFNTADNLSFGGAISGTGSLTQAGSGTLTLTGNGSYSGGTTIAAGTLALSGAGRIIGALVNNGSFDVSAASGPISLSRLTGSGNVALGSRNLSISAASGSFSGAISGSGGLTIGGGTQILTGANTYTGGTAISGGIVQIGAGGTSGSVVGNIVNNGTLLFNRSDAITFAGAISGSGSLVKAGAGSLTLSGANSYGGGTNVQSGTLRLTSSGAAGTGRITLESGTTLGYAAGISVANDLRINGLATLEVATGTATQAGALSGSARYILGGAGRLLLTGDNSAFTGSVSVSGLTVDLDRSSALGTGLVDLTGSTTFRYANGVSIANAITLGSGATLAGIVDSGRATQAGAIGGAGAFAKSGAGTLALTGTSSFSGGLLLAGGTLEVSGTPGTGLIDMADGTSLLFTASTTAANRLDISGSATLGVGTGLQATLGGVIGDGTRAGALVKSGAGTLTLTSANRYSGGTSINAGTLRLGAGGSLTGSIANAGILAFDGADRRTIAGAITGSGSLVKAGSGATILTANNNYEGGTTIAAGSLQIGAGGTSGAITGNVVNNGALAFNRADAVTFAGAISGSGSLTHAGGGTLTLAGANSYSGGTTIGGGTLHVTGALTGNVVNGGTLTFDRAEAAAFGGVISGSGSLVKTGAGTLTLSAANSYADGTTVQTGTLLLGNDRAAGLGRIILEGGTTLGYANGITVANDLLINGEAHLDVANGVATQAGAITGTGRYVLSGAGRLMITGDNSSFTGPVTISGVNLDLESSNALGAGDVEVAESATLTYGDGLEVANNVSLGATATLAAVVDEGRAAVQSGAITGDGAVAKTGTGTMILTGDNSYTGGTTITGGVLQVGNGGTSGAISGNVDNSGTLAFNRTDTLVFSGSISGSGGIVQASGGTLVLTGANSFSGGTTISSGTLALSGDGRISGPVVTNGVFDIAATTGGAVQIAGLTGQGSVSLGSQTLALGGANGSFAGTITGSGGVVLTSGTQVLTGTNSHSGGTTIAGGTLMATAAALGTGPIVGNGALVIEQATDARLANPVSGTGSLVKSGTAKLELTGTSNFSGETHLTGGRLAVNGALPNSVVTADSGTTLSGAGTVGGVSMSGGAAVAPGNSIGTLTVSGNVVQAAGSTYEVEVDPASDRSDRIVAQGSATIAPGAILHVIKETDIAYAPGRIYTVLTAAGGVTGRYTVTGDTAISAFYALVDRYAAQSVTLEAAQVRTFASAGVTANQIAVADGLDSLAAGNRIHDIVAMYADDAPARSAFDQLSGEIAASAHSALIESRRFAREAVIDQLRLSGDEGRAVWGRLFGSSGDLGRDAALDFSARGLIAGADITAGNGARIGFYAAGSRTRFSVDDRSSTGASDDRELGFYAGGRWGGLGLRAGAGYTWHDIDSTRRIAIPGFADRQTRDADAQTLQGFAEAGYRFGTELSSAEPFAGIAYVDLNEKASREQGAASLDNAGTTSRATFSTLGLRGQWLQQGPMSAVGFAGSVAWRHGFGDLTPSARLAFGGGDRFTVGGVALARDAAVIEAGVHMQITPSLSWNVDYAGQLGRDFRDHGLRGTLGWRF</sequence>
<protein>
    <submittedName>
        <fullName evidence="4">Autotransporter-associated beta strand repeat-containing protein</fullName>
    </submittedName>
</protein>
<evidence type="ECO:0000256" key="1">
    <source>
        <dbReference type="ARBA" id="ARBA00022729"/>
    </source>
</evidence>
<feature type="chain" id="PRO_5045297821" evidence="2">
    <location>
        <begin position="36"/>
        <end position="3202"/>
    </location>
</feature>
<evidence type="ECO:0000313" key="4">
    <source>
        <dbReference type="EMBL" id="MFC3712995.1"/>
    </source>
</evidence>
<proteinExistence type="predicted"/>
<dbReference type="SUPFAM" id="SSF51126">
    <property type="entry name" value="Pectin lyase-like"/>
    <property type="match status" value="6"/>
</dbReference>
<dbReference type="RefSeq" id="WP_380860962.1">
    <property type="nucleotide sequence ID" value="NZ_JBHRXV010000009.1"/>
</dbReference>